<protein>
    <submittedName>
        <fullName evidence="4">AMP-binding protein</fullName>
    </submittedName>
</protein>
<evidence type="ECO:0000256" key="1">
    <source>
        <dbReference type="ARBA" id="ARBA00006432"/>
    </source>
</evidence>
<comment type="similarity">
    <text evidence="1">Belongs to the ATP-dependent AMP-binding enzyme family.</text>
</comment>
<dbReference type="InterPro" id="IPR000873">
    <property type="entry name" value="AMP-dep_synth/lig_dom"/>
</dbReference>
<dbReference type="RefSeq" id="WP_342158986.1">
    <property type="nucleotide sequence ID" value="NZ_JBCDNA010000001.1"/>
</dbReference>
<keyword evidence="2" id="KW-0436">Ligase</keyword>
<dbReference type="PANTHER" id="PTHR43201:SF5">
    <property type="entry name" value="MEDIUM-CHAIN ACYL-COA LIGASE ACSF2, MITOCHONDRIAL"/>
    <property type="match status" value="1"/>
</dbReference>
<sequence>MDGPIGSISYLEKSNNQACLMKVEYWHKDFQWNGISFSSTSEIIDFADQNFPELHTFIREWFGEKGRITMITSGSTGTPKTIGLYREHMVNSSKATASYFSLSNGSRVLLCLPLGYIAGRMMLVRSMVMGWQLDVINPSASLDIPQNVLYDFSAMVPLQLANSIDQLENIQTLIVGGGQISDDLSKKTEHLKTKVYATYGMTETITHVALSPENRAAGKKDEEKIFTALAGIHFSTDKRGCLIISAPSISSSEVVTNDIVKLISDRSFIWLGRYDHVINSGGLKLLPELIEAKYRNLINTDYFVYGLPDEVLGQKLVLFVEGEERSNLYKEIIDFQQRHSDDVSKYEIPKRVMFAKNFIRTETGKVNRKKTVARLLTSGKDLNLLNG</sequence>
<name>A0ABU9KYC7_9FLAO</name>
<dbReference type="InterPro" id="IPR042099">
    <property type="entry name" value="ANL_N_sf"/>
</dbReference>
<accession>A0ABU9KYC7</accession>
<evidence type="ECO:0000313" key="5">
    <source>
        <dbReference type="Proteomes" id="UP001474120"/>
    </source>
</evidence>
<dbReference type="PANTHER" id="PTHR43201">
    <property type="entry name" value="ACYL-COA SYNTHETASE"/>
    <property type="match status" value="1"/>
</dbReference>
<evidence type="ECO:0000256" key="2">
    <source>
        <dbReference type="ARBA" id="ARBA00022598"/>
    </source>
</evidence>
<proteinExistence type="inferred from homology"/>
<keyword evidence="5" id="KW-1185">Reference proteome</keyword>
<reference evidence="4 5" key="1">
    <citation type="submission" date="2024-04" db="EMBL/GenBank/DDBJ databases">
        <title>whole genome sequencing of Lutimonas vermicola strain IMCC1616.</title>
        <authorList>
            <person name="Bae S.S."/>
        </authorList>
    </citation>
    <scope>NUCLEOTIDE SEQUENCE [LARGE SCALE GENOMIC DNA]</scope>
    <source>
        <strain evidence="4 5">IMCC1616</strain>
    </source>
</reference>
<dbReference type="SUPFAM" id="SSF56801">
    <property type="entry name" value="Acetyl-CoA synthetase-like"/>
    <property type="match status" value="1"/>
</dbReference>
<organism evidence="4 5">
    <name type="scientific">Lutimonas vermicola</name>
    <dbReference type="NCBI Taxonomy" id="414288"/>
    <lineage>
        <taxon>Bacteria</taxon>
        <taxon>Pseudomonadati</taxon>
        <taxon>Bacteroidota</taxon>
        <taxon>Flavobacteriia</taxon>
        <taxon>Flavobacteriales</taxon>
        <taxon>Flavobacteriaceae</taxon>
        <taxon>Lutimonas</taxon>
    </lineage>
</organism>
<dbReference type="Proteomes" id="UP001474120">
    <property type="component" value="Unassembled WGS sequence"/>
</dbReference>
<dbReference type="EMBL" id="JBCDNA010000001">
    <property type="protein sequence ID" value="MEL4455195.1"/>
    <property type="molecule type" value="Genomic_DNA"/>
</dbReference>
<dbReference type="Gene3D" id="3.40.50.12780">
    <property type="entry name" value="N-terminal domain of ligase-like"/>
    <property type="match status" value="1"/>
</dbReference>
<gene>
    <name evidence="4" type="ORF">AABB81_04760</name>
</gene>
<evidence type="ECO:0000259" key="3">
    <source>
        <dbReference type="Pfam" id="PF00501"/>
    </source>
</evidence>
<feature type="domain" description="AMP-dependent synthetase/ligase" evidence="3">
    <location>
        <begin position="70"/>
        <end position="214"/>
    </location>
</feature>
<comment type="caution">
    <text evidence="4">The sequence shown here is derived from an EMBL/GenBank/DDBJ whole genome shotgun (WGS) entry which is preliminary data.</text>
</comment>
<dbReference type="Pfam" id="PF00501">
    <property type="entry name" value="AMP-binding"/>
    <property type="match status" value="1"/>
</dbReference>
<dbReference type="Gene3D" id="3.30.300.30">
    <property type="match status" value="1"/>
</dbReference>
<evidence type="ECO:0000313" key="4">
    <source>
        <dbReference type="EMBL" id="MEL4455195.1"/>
    </source>
</evidence>
<dbReference type="InterPro" id="IPR045851">
    <property type="entry name" value="AMP-bd_C_sf"/>
</dbReference>